<dbReference type="InterPro" id="IPR002364">
    <property type="entry name" value="Quin_OxRdtase/zeta-crystal_CS"/>
</dbReference>
<dbReference type="AlphaFoldDB" id="T0Y903"/>
<comment type="caution">
    <text evidence="2">The sequence shown here is derived from an EMBL/GenBank/DDBJ whole genome shotgun (WGS) entry which is preliminary data.</text>
</comment>
<dbReference type="PANTHER" id="PTHR43677">
    <property type="entry name" value="SHORT-CHAIN DEHYDROGENASE/REDUCTASE"/>
    <property type="match status" value="1"/>
</dbReference>
<sequence length="199" mass="21086">MVKVPERCVVRVPQAVPEELATISACVTGMVYHALSVTGQLMPGENVLVTGAGGGVGAHAVQIAKALGATVFAYTSSKWKEEKLHQMGVDYVLTSEEFDREIKGLAGGGIDLALDTVGLPTFSRSLRSLKFGGRLVVIGNVQPVPVELPLGLIILKGNRIEGSISSTRNDMKKALELSAKGEIEPVISQKVDLDHVEEA</sequence>
<dbReference type="EMBL" id="AUZY01012518">
    <property type="protein sequence ID" value="EQD29613.1"/>
    <property type="molecule type" value="Genomic_DNA"/>
</dbReference>
<evidence type="ECO:0000259" key="1">
    <source>
        <dbReference type="SMART" id="SM00829"/>
    </source>
</evidence>
<name>T0Y903_9ZZZZ</name>
<dbReference type="PROSITE" id="PS01162">
    <property type="entry name" value="QOR_ZETA_CRYSTAL"/>
    <property type="match status" value="1"/>
</dbReference>
<feature type="domain" description="Enoyl reductase (ER)" evidence="1">
    <location>
        <begin position="2"/>
        <end position="199"/>
    </location>
</feature>
<keyword evidence="2" id="KW-0560">Oxidoreductase</keyword>
<dbReference type="GO" id="GO:0003960">
    <property type="term" value="F:quinone reductase (NADPH) activity"/>
    <property type="evidence" value="ECO:0007669"/>
    <property type="project" value="UniProtKB-EC"/>
</dbReference>
<proteinExistence type="predicted"/>
<reference evidence="2" key="1">
    <citation type="submission" date="2013-08" db="EMBL/GenBank/DDBJ databases">
        <authorList>
            <person name="Mendez C."/>
            <person name="Richter M."/>
            <person name="Ferrer M."/>
            <person name="Sanchez J."/>
        </authorList>
    </citation>
    <scope>NUCLEOTIDE SEQUENCE</scope>
</reference>
<protein>
    <submittedName>
        <fullName evidence="2">Alcohol dehydrogenase</fullName>
        <ecNumber evidence="2">1.6.5.5</ecNumber>
    </submittedName>
</protein>
<dbReference type="SUPFAM" id="SSF51735">
    <property type="entry name" value="NAD(P)-binding Rossmann-fold domains"/>
    <property type="match status" value="1"/>
</dbReference>
<reference evidence="2" key="2">
    <citation type="journal article" date="2014" name="ISME J.">
        <title>Microbial stratification in low pH oxic and suboxic macroscopic growths along an acid mine drainage.</title>
        <authorList>
            <person name="Mendez-Garcia C."/>
            <person name="Mesa V."/>
            <person name="Sprenger R.R."/>
            <person name="Richter M."/>
            <person name="Diez M.S."/>
            <person name="Solano J."/>
            <person name="Bargiela R."/>
            <person name="Golyshina O.V."/>
            <person name="Manteca A."/>
            <person name="Ramos J.L."/>
            <person name="Gallego J.R."/>
            <person name="Llorente I."/>
            <person name="Martins Dos Santos V.A."/>
            <person name="Jensen O.N."/>
            <person name="Pelaez A.I."/>
            <person name="Sanchez J."/>
            <person name="Ferrer M."/>
        </authorList>
    </citation>
    <scope>NUCLEOTIDE SEQUENCE</scope>
</reference>
<dbReference type="Pfam" id="PF00107">
    <property type="entry name" value="ADH_zinc_N"/>
    <property type="match status" value="1"/>
</dbReference>
<evidence type="ECO:0000313" key="2">
    <source>
        <dbReference type="EMBL" id="EQD29613.1"/>
    </source>
</evidence>
<dbReference type="Gene3D" id="3.90.180.10">
    <property type="entry name" value="Medium-chain alcohol dehydrogenases, catalytic domain"/>
    <property type="match status" value="1"/>
</dbReference>
<organism evidence="2">
    <name type="scientific">mine drainage metagenome</name>
    <dbReference type="NCBI Taxonomy" id="410659"/>
    <lineage>
        <taxon>unclassified sequences</taxon>
        <taxon>metagenomes</taxon>
        <taxon>ecological metagenomes</taxon>
    </lineage>
</organism>
<dbReference type="EC" id="1.6.5.5" evidence="2"/>
<dbReference type="InterPro" id="IPR051397">
    <property type="entry name" value="Zn-ADH-like_protein"/>
</dbReference>
<dbReference type="PANTHER" id="PTHR43677:SF4">
    <property type="entry name" value="QUINONE OXIDOREDUCTASE-LIKE PROTEIN 2"/>
    <property type="match status" value="1"/>
</dbReference>
<dbReference type="InterPro" id="IPR036291">
    <property type="entry name" value="NAD(P)-bd_dom_sf"/>
</dbReference>
<dbReference type="InterPro" id="IPR020843">
    <property type="entry name" value="ER"/>
</dbReference>
<feature type="non-terminal residue" evidence="2">
    <location>
        <position position="199"/>
    </location>
</feature>
<gene>
    <name evidence="2" type="ORF">B1B_18682</name>
</gene>
<dbReference type="InterPro" id="IPR013149">
    <property type="entry name" value="ADH-like_C"/>
</dbReference>
<dbReference type="GO" id="GO:0008270">
    <property type="term" value="F:zinc ion binding"/>
    <property type="evidence" value="ECO:0007669"/>
    <property type="project" value="InterPro"/>
</dbReference>
<dbReference type="SMART" id="SM00829">
    <property type="entry name" value="PKS_ER"/>
    <property type="match status" value="1"/>
</dbReference>
<accession>T0Y903</accession>